<dbReference type="GO" id="GO:0003676">
    <property type="term" value="F:nucleic acid binding"/>
    <property type="evidence" value="ECO:0007669"/>
    <property type="project" value="InterPro"/>
</dbReference>
<organism evidence="3 4">
    <name type="scientific">Linnemannia exigua</name>
    <dbReference type="NCBI Taxonomy" id="604196"/>
    <lineage>
        <taxon>Eukaryota</taxon>
        <taxon>Fungi</taxon>
        <taxon>Fungi incertae sedis</taxon>
        <taxon>Mucoromycota</taxon>
        <taxon>Mortierellomycotina</taxon>
        <taxon>Mortierellomycetes</taxon>
        <taxon>Mortierellales</taxon>
        <taxon>Mortierellaceae</taxon>
        <taxon>Linnemannia</taxon>
    </lineage>
</organism>
<evidence type="ECO:0000313" key="4">
    <source>
        <dbReference type="Proteomes" id="UP001194580"/>
    </source>
</evidence>
<sequence>MDNARFHKTQKVQDAITTGGHTLLLLPSYSPHLNAAEPVFSSVKTYVIQEVVEAETLAGQVRGSEVGRNFQISLAGAPLGRLYDIRQALPEEHQEEEEVREGIDEDNEDEEEEGIDEDEEGDIDEDEEGDIDEDEEGNGDNQGEEIDGDEGDDVWDGAHRKYSPLRTRSGKMRN</sequence>
<feature type="compositionally biased region" description="Basic residues" evidence="1">
    <location>
        <begin position="160"/>
        <end position="174"/>
    </location>
</feature>
<feature type="domain" description="Tc1-like transposase DDE" evidence="2">
    <location>
        <begin position="1"/>
        <end position="49"/>
    </location>
</feature>
<dbReference type="InterPro" id="IPR036397">
    <property type="entry name" value="RNaseH_sf"/>
</dbReference>
<feature type="region of interest" description="Disordered" evidence="1">
    <location>
        <begin position="87"/>
        <end position="174"/>
    </location>
</feature>
<name>A0AAD4H145_9FUNG</name>
<protein>
    <recommendedName>
        <fullName evidence="2">Tc1-like transposase DDE domain-containing protein</fullName>
    </recommendedName>
</protein>
<accession>A0AAD4H145</accession>
<evidence type="ECO:0000259" key="2">
    <source>
        <dbReference type="Pfam" id="PF13358"/>
    </source>
</evidence>
<comment type="caution">
    <text evidence="3">The sequence shown here is derived from an EMBL/GenBank/DDBJ whole genome shotgun (WGS) entry which is preliminary data.</text>
</comment>
<dbReference type="Pfam" id="PF13358">
    <property type="entry name" value="DDE_3"/>
    <property type="match status" value="1"/>
</dbReference>
<dbReference type="InterPro" id="IPR038717">
    <property type="entry name" value="Tc1-like_DDE_dom"/>
</dbReference>
<reference evidence="3" key="1">
    <citation type="journal article" date="2020" name="Fungal Divers.">
        <title>Resolving the Mortierellaceae phylogeny through synthesis of multi-gene phylogenetics and phylogenomics.</title>
        <authorList>
            <person name="Vandepol N."/>
            <person name="Liber J."/>
            <person name="Desiro A."/>
            <person name="Na H."/>
            <person name="Kennedy M."/>
            <person name="Barry K."/>
            <person name="Grigoriev I.V."/>
            <person name="Miller A.N."/>
            <person name="O'Donnell K."/>
            <person name="Stajich J.E."/>
            <person name="Bonito G."/>
        </authorList>
    </citation>
    <scope>NUCLEOTIDE SEQUENCE</scope>
    <source>
        <strain evidence="3">NRRL 28262</strain>
    </source>
</reference>
<evidence type="ECO:0000313" key="3">
    <source>
        <dbReference type="EMBL" id="KAG0256280.1"/>
    </source>
</evidence>
<dbReference type="AlphaFoldDB" id="A0AAD4H145"/>
<evidence type="ECO:0000256" key="1">
    <source>
        <dbReference type="SAM" id="MobiDB-lite"/>
    </source>
</evidence>
<dbReference type="Gene3D" id="3.30.420.10">
    <property type="entry name" value="Ribonuclease H-like superfamily/Ribonuclease H"/>
    <property type="match status" value="1"/>
</dbReference>
<dbReference type="EMBL" id="JAAAIL010002563">
    <property type="protein sequence ID" value="KAG0256280.1"/>
    <property type="molecule type" value="Genomic_DNA"/>
</dbReference>
<dbReference type="Proteomes" id="UP001194580">
    <property type="component" value="Unassembled WGS sequence"/>
</dbReference>
<keyword evidence="4" id="KW-1185">Reference proteome</keyword>
<proteinExistence type="predicted"/>
<feature type="compositionally biased region" description="Acidic residues" evidence="1">
    <location>
        <begin position="93"/>
        <end position="155"/>
    </location>
</feature>
<gene>
    <name evidence="3" type="ORF">BGZ95_005542</name>
</gene>